<proteinExistence type="predicted"/>
<organism evidence="7 8">
    <name type="scientific">Oldenlandia corymbosa var. corymbosa</name>
    <dbReference type="NCBI Taxonomy" id="529605"/>
    <lineage>
        <taxon>Eukaryota</taxon>
        <taxon>Viridiplantae</taxon>
        <taxon>Streptophyta</taxon>
        <taxon>Embryophyta</taxon>
        <taxon>Tracheophyta</taxon>
        <taxon>Spermatophyta</taxon>
        <taxon>Magnoliopsida</taxon>
        <taxon>eudicotyledons</taxon>
        <taxon>Gunneridae</taxon>
        <taxon>Pentapetalae</taxon>
        <taxon>asterids</taxon>
        <taxon>lamiids</taxon>
        <taxon>Gentianales</taxon>
        <taxon>Rubiaceae</taxon>
        <taxon>Rubioideae</taxon>
        <taxon>Spermacoceae</taxon>
        <taxon>Hedyotis-Oldenlandia complex</taxon>
        <taxon>Oldenlandia</taxon>
    </lineage>
</organism>
<evidence type="ECO:0000313" key="7">
    <source>
        <dbReference type="EMBL" id="CAI9101902.1"/>
    </source>
</evidence>
<name>A0AAV1D2A0_OLDCO</name>
<dbReference type="InterPro" id="IPR041118">
    <property type="entry name" value="Rx_N"/>
</dbReference>
<dbReference type="GO" id="GO:0006952">
    <property type="term" value="P:defense response"/>
    <property type="evidence" value="ECO:0007669"/>
    <property type="project" value="UniProtKB-KW"/>
</dbReference>
<protein>
    <submittedName>
        <fullName evidence="7">OLC1v1000056C1</fullName>
    </submittedName>
</protein>
<dbReference type="PANTHER" id="PTHR47186:SF30">
    <property type="entry name" value="EF-HAND DOMAIN-CONTAINING PROTEIN"/>
    <property type="match status" value="1"/>
</dbReference>
<dbReference type="EMBL" id="OX459121">
    <property type="protein sequence ID" value="CAI9101902.1"/>
    <property type="molecule type" value="Genomic_DNA"/>
</dbReference>
<dbReference type="Pfam" id="PF25019">
    <property type="entry name" value="LRR_R13L1-DRL21"/>
    <property type="match status" value="1"/>
</dbReference>
<keyword evidence="8" id="KW-1185">Reference proteome</keyword>
<evidence type="ECO:0000256" key="3">
    <source>
        <dbReference type="ARBA" id="ARBA00022821"/>
    </source>
</evidence>
<feature type="domain" description="R13L1/DRL21-like LRR repeat region" evidence="6">
    <location>
        <begin position="222"/>
        <end position="337"/>
    </location>
</feature>
<dbReference type="SUPFAM" id="SSF52058">
    <property type="entry name" value="L domain-like"/>
    <property type="match status" value="1"/>
</dbReference>
<evidence type="ECO:0000256" key="1">
    <source>
        <dbReference type="ARBA" id="ARBA00022737"/>
    </source>
</evidence>
<accession>A0AAV1D2A0</accession>
<evidence type="ECO:0000259" key="6">
    <source>
        <dbReference type="Pfam" id="PF25019"/>
    </source>
</evidence>
<keyword evidence="3" id="KW-0611">Plant defense</keyword>
<dbReference type="Pfam" id="PF18052">
    <property type="entry name" value="Rx_N"/>
    <property type="match status" value="1"/>
</dbReference>
<evidence type="ECO:0000259" key="5">
    <source>
        <dbReference type="Pfam" id="PF18052"/>
    </source>
</evidence>
<keyword evidence="1" id="KW-0677">Repeat</keyword>
<evidence type="ECO:0000313" key="8">
    <source>
        <dbReference type="Proteomes" id="UP001161247"/>
    </source>
</evidence>
<dbReference type="InterPro" id="IPR032675">
    <property type="entry name" value="LRR_dom_sf"/>
</dbReference>
<dbReference type="GO" id="GO:0000166">
    <property type="term" value="F:nucleotide binding"/>
    <property type="evidence" value="ECO:0007669"/>
    <property type="project" value="UniProtKB-KW"/>
</dbReference>
<keyword evidence="4" id="KW-0175">Coiled coil</keyword>
<feature type="domain" description="Disease resistance N-terminal" evidence="5">
    <location>
        <begin position="6"/>
        <end position="95"/>
    </location>
</feature>
<dbReference type="InterPro" id="IPR056789">
    <property type="entry name" value="LRR_R13L1-DRL21"/>
</dbReference>
<keyword evidence="2" id="KW-0547">Nucleotide-binding</keyword>
<dbReference type="Proteomes" id="UP001161247">
    <property type="component" value="Chromosome 4"/>
</dbReference>
<evidence type="ECO:0000256" key="4">
    <source>
        <dbReference type="SAM" id="Coils"/>
    </source>
</evidence>
<dbReference type="AlphaFoldDB" id="A0AAV1D2A0"/>
<evidence type="ECO:0000256" key="2">
    <source>
        <dbReference type="ARBA" id="ARBA00022741"/>
    </source>
</evidence>
<dbReference type="PANTHER" id="PTHR47186">
    <property type="entry name" value="LEUCINE-RICH REPEAT-CONTAINING PROTEIN 57"/>
    <property type="match status" value="1"/>
</dbReference>
<feature type="coiled-coil region" evidence="4">
    <location>
        <begin position="28"/>
        <end position="55"/>
    </location>
</feature>
<dbReference type="Gene3D" id="3.80.10.10">
    <property type="entry name" value="Ribonuclease Inhibitor"/>
    <property type="match status" value="1"/>
</dbReference>
<sequence>MAELLISKIIDGLSDVLLKQVEERVNLVAGVEVEVQNLSSKLTKLENLLGDAARRRLQEKNVSIWLEALEGITHEMEDVLDEWNIKIVRPQELDQQGGGSSSTVSSILRKVPPSFSQMLPPEYRRPMTTSIFDESEVHGRDPDKHSLIKHMVFEVKGDNSGCFRGRVRHLLLIGMKTSTSVSIIPDIGKALDVSWCKRLKYLPPRIGDLVHLRHLHNDGTLKLLNQLEELQVDVHGSDVDFENALLENKIYLYKLTLRFEMRHGYDSENESLVEMIKLKPPPILQELQLYDYPATQLPEWIVAQPLVNNLRSLALLGAKVSSFPSLWKLSSLESLTFGFLPNIKHIGPEFCGLVDDLSVEDSCEGATSSLVAFPSLRRLSFISFWSWETWEDISEEDEENMENGRISILPRLQHLEIFGVDELKALPHRVLRRTSLLKT</sequence>
<gene>
    <name evidence="7" type="ORF">OLC1_LOCUS11378</name>
</gene>
<reference evidence="7" key="1">
    <citation type="submission" date="2023-03" db="EMBL/GenBank/DDBJ databases">
        <authorList>
            <person name="Julca I."/>
        </authorList>
    </citation>
    <scope>NUCLEOTIDE SEQUENCE</scope>
</reference>
<dbReference type="Gene3D" id="1.20.5.4130">
    <property type="match status" value="1"/>
</dbReference>